<evidence type="ECO:0000259" key="8">
    <source>
        <dbReference type="Pfam" id="PF14322"/>
    </source>
</evidence>
<keyword evidence="10" id="KW-1185">Reference proteome</keyword>
<name>A0ABY7TFN8_9SPHI</name>
<dbReference type="Gene3D" id="1.25.40.390">
    <property type="match status" value="1"/>
</dbReference>
<dbReference type="InterPro" id="IPR012944">
    <property type="entry name" value="SusD_RagB_dom"/>
</dbReference>
<evidence type="ECO:0000256" key="2">
    <source>
        <dbReference type="ARBA" id="ARBA00006275"/>
    </source>
</evidence>
<keyword evidence="4" id="KW-0472">Membrane</keyword>
<evidence type="ECO:0000313" key="10">
    <source>
        <dbReference type="Proteomes" id="UP001216139"/>
    </source>
</evidence>
<evidence type="ECO:0000256" key="1">
    <source>
        <dbReference type="ARBA" id="ARBA00004442"/>
    </source>
</evidence>
<dbReference type="SUPFAM" id="SSF48452">
    <property type="entry name" value="TPR-like"/>
    <property type="match status" value="1"/>
</dbReference>
<dbReference type="Gene3D" id="2.20.20.130">
    <property type="match status" value="1"/>
</dbReference>
<dbReference type="EMBL" id="CP117167">
    <property type="protein sequence ID" value="WCT14427.1"/>
    <property type="molecule type" value="Genomic_DNA"/>
</dbReference>
<dbReference type="Pfam" id="PF07980">
    <property type="entry name" value="SusD_RagB"/>
    <property type="match status" value="1"/>
</dbReference>
<protein>
    <submittedName>
        <fullName evidence="9">RagB/SusD family nutrient uptake outer membrane protein</fullName>
    </submittedName>
</protein>
<keyword evidence="5" id="KW-0998">Cell outer membrane</keyword>
<feature type="signal peptide" evidence="6">
    <location>
        <begin position="1"/>
        <end position="23"/>
    </location>
</feature>
<dbReference type="InterPro" id="IPR033985">
    <property type="entry name" value="SusD-like_N"/>
</dbReference>
<proteinExistence type="inferred from homology"/>
<feature type="domain" description="RagB/SusD" evidence="7">
    <location>
        <begin position="334"/>
        <end position="412"/>
    </location>
</feature>
<reference evidence="9 10" key="1">
    <citation type="submission" date="2023-02" db="EMBL/GenBank/DDBJ databases">
        <title>Genome sequence of Mucilaginibacter jinjuensis strain KACC 16571.</title>
        <authorList>
            <person name="Kim S."/>
            <person name="Heo J."/>
            <person name="Kwon S.-W."/>
        </authorList>
    </citation>
    <scope>NUCLEOTIDE SEQUENCE [LARGE SCALE GENOMIC DNA]</scope>
    <source>
        <strain evidence="9 10">KACC 16571</strain>
    </source>
</reference>
<evidence type="ECO:0000256" key="4">
    <source>
        <dbReference type="ARBA" id="ARBA00023136"/>
    </source>
</evidence>
<evidence type="ECO:0000313" key="9">
    <source>
        <dbReference type="EMBL" id="WCT14427.1"/>
    </source>
</evidence>
<gene>
    <name evidence="9" type="ORF">PQO05_10835</name>
</gene>
<evidence type="ECO:0000259" key="7">
    <source>
        <dbReference type="Pfam" id="PF07980"/>
    </source>
</evidence>
<organism evidence="9 10">
    <name type="scientific">Mucilaginibacter jinjuensis</name>
    <dbReference type="NCBI Taxonomy" id="1176721"/>
    <lineage>
        <taxon>Bacteria</taxon>
        <taxon>Pseudomonadati</taxon>
        <taxon>Bacteroidota</taxon>
        <taxon>Sphingobacteriia</taxon>
        <taxon>Sphingobacteriales</taxon>
        <taxon>Sphingobacteriaceae</taxon>
        <taxon>Mucilaginibacter</taxon>
    </lineage>
</organism>
<evidence type="ECO:0000256" key="6">
    <source>
        <dbReference type="SAM" id="SignalP"/>
    </source>
</evidence>
<comment type="subcellular location">
    <subcellularLocation>
        <location evidence="1">Cell outer membrane</location>
    </subcellularLocation>
</comment>
<comment type="similarity">
    <text evidence="2">Belongs to the SusD family.</text>
</comment>
<dbReference type="Proteomes" id="UP001216139">
    <property type="component" value="Chromosome"/>
</dbReference>
<keyword evidence="3 6" id="KW-0732">Signal</keyword>
<feature type="chain" id="PRO_5046605129" evidence="6">
    <location>
        <begin position="24"/>
        <end position="450"/>
    </location>
</feature>
<evidence type="ECO:0000256" key="3">
    <source>
        <dbReference type="ARBA" id="ARBA00022729"/>
    </source>
</evidence>
<dbReference type="PROSITE" id="PS51257">
    <property type="entry name" value="PROKAR_LIPOPROTEIN"/>
    <property type="match status" value="1"/>
</dbReference>
<evidence type="ECO:0000256" key="5">
    <source>
        <dbReference type="ARBA" id="ARBA00023237"/>
    </source>
</evidence>
<dbReference type="InterPro" id="IPR011990">
    <property type="entry name" value="TPR-like_helical_dom_sf"/>
</dbReference>
<accession>A0ABY7TFN8</accession>
<dbReference type="Pfam" id="PF14322">
    <property type="entry name" value="SusD-like_3"/>
    <property type="match status" value="1"/>
</dbReference>
<dbReference type="Gene3D" id="1.25.40.900">
    <property type="match status" value="1"/>
</dbReference>
<dbReference type="RefSeq" id="WP_273632926.1">
    <property type="nucleotide sequence ID" value="NZ_CP117167.1"/>
</dbReference>
<sequence>MKKMKRYQTVILLLIGLAAFSCKKQLDVKSSSALEVPVTIADFQSLMDNNNVMTQIWPFAGIAAADEGFVSTANWQSSTLTPRNAYIWDRNVFNENPRNDWSLAYTVIFYTNVVLEGVQQYGQHTAEWNNIQGQASFFRGYAYYQLAQQFCKPYNAQSADTDPGLVLRNSSDLNVKPVRSTVAQTYARMIADLSAAVPLLPTTAVVKTRPCKSAAYAVLARIYLSMRDYPNAGLYADSSLKLNSQLLDYNTVKVGTSPSFTRFNAEVLLHTLSSPVGLELSPKFAVDTTLYRLYEAGDLRKVLFFQVQAGTTYYTFKGSYDGTVNLFNGPATDEMYLIRAESSARSGKLDAAMADLNTLRQNRFTKAAYLPLAATDAVQALSLVLTERRKELLLRGLRWSDLRRLNQEAALAITLKKVVNGQTYTLPPNDPRYTLPLPLAVISDTGMAQN</sequence>
<feature type="domain" description="SusD-like N-terminal" evidence="8">
    <location>
        <begin position="26"/>
        <end position="224"/>
    </location>
</feature>